<reference evidence="3" key="1">
    <citation type="submission" date="2023-10" db="EMBL/GenBank/DDBJ databases">
        <title>Genome assembly of Pristionchus species.</title>
        <authorList>
            <person name="Yoshida K."/>
            <person name="Sommer R.J."/>
        </authorList>
    </citation>
    <scope>NUCLEOTIDE SEQUENCE</scope>
    <source>
        <strain evidence="3">RS5133</strain>
    </source>
</reference>
<evidence type="ECO:0000256" key="1">
    <source>
        <dbReference type="SAM" id="MobiDB-lite"/>
    </source>
</evidence>
<feature type="region of interest" description="Disordered" evidence="1">
    <location>
        <begin position="118"/>
        <end position="137"/>
    </location>
</feature>
<gene>
    <name evidence="3" type="ORF">PFISCL1PPCAC_760</name>
</gene>
<dbReference type="Proteomes" id="UP001432322">
    <property type="component" value="Unassembled WGS sequence"/>
</dbReference>
<proteinExistence type="predicted"/>
<keyword evidence="4" id="KW-1185">Reference proteome</keyword>
<accession>A0AAV5UTB4</accession>
<feature type="non-terminal residue" evidence="3">
    <location>
        <position position="1"/>
    </location>
</feature>
<evidence type="ECO:0000313" key="3">
    <source>
        <dbReference type="EMBL" id="GMT09463.1"/>
    </source>
</evidence>
<feature type="transmembrane region" description="Helical" evidence="2">
    <location>
        <begin position="39"/>
        <end position="58"/>
    </location>
</feature>
<sequence>SLLSIGRTMIIIESTTATDDDVEMPDQMTYCTPNPIDRLHWAIVVIIITALLIALLMLSQKYAAVQYQVMVLMKMHRSRAKKEEEEIREIRKEMKGRSFGYRLNRYLDWKEKEIYGDSTKTARETAPNQQADDEEGL</sequence>
<dbReference type="AlphaFoldDB" id="A0AAV5UTB4"/>
<keyword evidence="2" id="KW-0812">Transmembrane</keyword>
<organism evidence="3 4">
    <name type="scientific">Pristionchus fissidentatus</name>
    <dbReference type="NCBI Taxonomy" id="1538716"/>
    <lineage>
        <taxon>Eukaryota</taxon>
        <taxon>Metazoa</taxon>
        <taxon>Ecdysozoa</taxon>
        <taxon>Nematoda</taxon>
        <taxon>Chromadorea</taxon>
        <taxon>Rhabditida</taxon>
        <taxon>Rhabditina</taxon>
        <taxon>Diplogasteromorpha</taxon>
        <taxon>Diplogasteroidea</taxon>
        <taxon>Neodiplogasteridae</taxon>
        <taxon>Pristionchus</taxon>
    </lineage>
</organism>
<evidence type="ECO:0000256" key="2">
    <source>
        <dbReference type="SAM" id="Phobius"/>
    </source>
</evidence>
<keyword evidence="2" id="KW-1133">Transmembrane helix</keyword>
<name>A0AAV5UTB4_9BILA</name>
<dbReference type="EMBL" id="BTSY01000001">
    <property type="protein sequence ID" value="GMT09463.1"/>
    <property type="molecule type" value="Genomic_DNA"/>
</dbReference>
<comment type="caution">
    <text evidence="3">The sequence shown here is derived from an EMBL/GenBank/DDBJ whole genome shotgun (WGS) entry which is preliminary data.</text>
</comment>
<protein>
    <submittedName>
        <fullName evidence="3">Uncharacterized protein</fullName>
    </submittedName>
</protein>
<keyword evidence="2" id="KW-0472">Membrane</keyword>
<evidence type="ECO:0000313" key="4">
    <source>
        <dbReference type="Proteomes" id="UP001432322"/>
    </source>
</evidence>